<comment type="caution">
    <text evidence="2">The sequence shown here is derived from an EMBL/GenBank/DDBJ whole genome shotgun (WGS) entry which is preliminary data.</text>
</comment>
<gene>
    <name evidence="2" type="ORF">HJ588_04405</name>
</gene>
<dbReference type="EMBL" id="JABENB010000001">
    <property type="protein sequence ID" value="NNG38517.1"/>
    <property type="molecule type" value="Genomic_DNA"/>
</dbReference>
<organism evidence="2 3">
    <name type="scientific">Flexivirga aerilata</name>
    <dbReference type="NCBI Taxonomy" id="1656889"/>
    <lineage>
        <taxon>Bacteria</taxon>
        <taxon>Bacillati</taxon>
        <taxon>Actinomycetota</taxon>
        <taxon>Actinomycetes</taxon>
        <taxon>Micrococcales</taxon>
        <taxon>Dermacoccaceae</taxon>
        <taxon>Flexivirga</taxon>
    </lineage>
</organism>
<dbReference type="Proteomes" id="UP000557772">
    <property type="component" value="Unassembled WGS sequence"/>
</dbReference>
<feature type="region of interest" description="Disordered" evidence="1">
    <location>
        <begin position="1"/>
        <end position="25"/>
    </location>
</feature>
<name>A0A849AF44_9MICO</name>
<proteinExistence type="predicted"/>
<sequence length="137" mass="14716">MAEQDAAPTQTAPTDTGTAAELGDPATRGRLEVRPGALQHLVEHAATTVPGTVRERSGLDRLRGRGYPHADITVKGTTSWVTLHVAAVWPCAVEQIMTTTRDRVQQEATKLSGTTVAEVDVVMHLVSPDQGNERRVI</sequence>
<reference evidence="2 3" key="1">
    <citation type="submission" date="2020-05" db="EMBL/GenBank/DDBJ databases">
        <title>Flexivirga sp. ID2601S isolated from air conditioner.</title>
        <authorList>
            <person name="Kim D.H."/>
        </authorList>
    </citation>
    <scope>NUCLEOTIDE SEQUENCE [LARGE SCALE GENOMIC DNA]</scope>
    <source>
        <strain evidence="2 3">ID2601S</strain>
    </source>
</reference>
<dbReference type="RefSeq" id="WP_171152374.1">
    <property type="nucleotide sequence ID" value="NZ_JABENB010000001.1"/>
</dbReference>
<protein>
    <submittedName>
        <fullName evidence="2">Asp23/Gls24 family envelope stress response protein</fullName>
    </submittedName>
</protein>
<evidence type="ECO:0000313" key="2">
    <source>
        <dbReference type="EMBL" id="NNG38517.1"/>
    </source>
</evidence>
<accession>A0A849AF44</accession>
<dbReference type="AlphaFoldDB" id="A0A849AF44"/>
<keyword evidence="3" id="KW-1185">Reference proteome</keyword>
<evidence type="ECO:0000256" key="1">
    <source>
        <dbReference type="SAM" id="MobiDB-lite"/>
    </source>
</evidence>
<evidence type="ECO:0000313" key="3">
    <source>
        <dbReference type="Proteomes" id="UP000557772"/>
    </source>
</evidence>
<feature type="compositionally biased region" description="Low complexity" evidence="1">
    <location>
        <begin position="1"/>
        <end position="20"/>
    </location>
</feature>